<dbReference type="EMBL" id="HBUF01363907">
    <property type="protein sequence ID" value="CAG6722502.1"/>
    <property type="molecule type" value="Transcribed_RNA"/>
</dbReference>
<evidence type="ECO:0000313" key="1">
    <source>
        <dbReference type="EMBL" id="CAG6722502.1"/>
    </source>
</evidence>
<protein>
    <submittedName>
        <fullName evidence="1">Uncharacterized protein</fullName>
    </submittedName>
</protein>
<dbReference type="AlphaFoldDB" id="A0A8D8VJJ0"/>
<reference evidence="1" key="1">
    <citation type="submission" date="2021-05" db="EMBL/GenBank/DDBJ databases">
        <authorList>
            <person name="Alioto T."/>
            <person name="Alioto T."/>
            <person name="Gomez Garrido J."/>
        </authorList>
    </citation>
    <scope>NUCLEOTIDE SEQUENCE</scope>
</reference>
<proteinExistence type="predicted"/>
<organism evidence="1">
    <name type="scientific">Cacopsylla melanoneura</name>
    <dbReference type="NCBI Taxonomy" id="428564"/>
    <lineage>
        <taxon>Eukaryota</taxon>
        <taxon>Metazoa</taxon>
        <taxon>Ecdysozoa</taxon>
        <taxon>Arthropoda</taxon>
        <taxon>Hexapoda</taxon>
        <taxon>Insecta</taxon>
        <taxon>Pterygota</taxon>
        <taxon>Neoptera</taxon>
        <taxon>Paraneoptera</taxon>
        <taxon>Hemiptera</taxon>
        <taxon>Sternorrhyncha</taxon>
        <taxon>Psylloidea</taxon>
        <taxon>Psyllidae</taxon>
        <taxon>Psyllinae</taxon>
        <taxon>Cacopsylla</taxon>
    </lineage>
</organism>
<accession>A0A8D8VJJ0</accession>
<sequence length="101" mass="12311">MYTIQQQVHKNYKKLKYLFLSKMVRMILNSFCQECLLVSNKNEKSWTKCERGFIELTKFAVPCKIFGCNHQKVFTLKKKKKFNQILTIKFHFKQYYLIFQP</sequence>
<name>A0A8D8VJJ0_9HEMI</name>